<evidence type="ECO:0000313" key="2">
    <source>
        <dbReference type="Proteomes" id="UP001500466"/>
    </source>
</evidence>
<evidence type="ECO:0000313" key="1">
    <source>
        <dbReference type="EMBL" id="GAA4982441.1"/>
    </source>
</evidence>
<organism evidence="1 2">
    <name type="scientific">Yinghuangia aomiensis</name>
    <dbReference type="NCBI Taxonomy" id="676205"/>
    <lineage>
        <taxon>Bacteria</taxon>
        <taxon>Bacillati</taxon>
        <taxon>Actinomycetota</taxon>
        <taxon>Actinomycetes</taxon>
        <taxon>Kitasatosporales</taxon>
        <taxon>Streptomycetaceae</taxon>
        <taxon>Yinghuangia</taxon>
    </lineage>
</organism>
<keyword evidence="2" id="KW-1185">Reference proteome</keyword>
<accession>A0ABP9HZB3</accession>
<name>A0ABP9HZB3_9ACTN</name>
<comment type="caution">
    <text evidence="1">The sequence shown here is derived from an EMBL/GenBank/DDBJ whole genome shotgun (WGS) entry which is preliminary data.</text>
</comment>
<gene>
    <name evidence="1" type="ORF">GCM10023205_59860</name>
</gene>
<sequence length="72" mass="8327">MVHGQGNGPNRWSLVRAGRIRGGPPHSEALDLYVVNKHRGVYRDTSFRVQPIGYNVFLSHRQVRFLVTRVDW</sequence>
<reference evidence="2" key="1">
    <citation type="journal article" date="2019" name="Int. J. Syst. Evol. Microbiol.">
        <title>The Global Catalogue of Microorganisms (GCM) 10K type strain sequencing project: providing services to taxonomists for standard genome sequencing and annotation.</title>
        <authorList>
            <consortium name="The Broad Institute Genomics Platform"/>
            <consortium name="The Broad Institute Genome Sequencing Center for Infectious Disease"/>
            <person name="Wu L."/>
            <person name="Ma J."/>
        </authorList>
    </citation>
    <scope>NUCLEOTIDE SEQUENCE [LARGE SCALE GENOMIC DNA]</scope>
    <source>
        <strain evidence="2">JCM 17986</strain>
    </source>
</reference>
<protein>
    <submittedName>
        <fullName evidence="1">Uncharacterized protein</fullName>
    </submittedName>
</protein>
<dbReference type="Proteomes" id="UP001500466">
    <property type="component" value="Unassembled WGS sequence"/>
</dbReference>
<dbReference type="EMBL" id="BAABHS010000025">
    <property type="protein sequence ID" value="GAA4982441.1"/>
    <property type="molecule type" value="Genomic_DNA"/>
</dbReference>
<proteinExistence type="predicted"/>